<sequence length="559" mass="60951">MAVSETAPVPGSSGLKHRVQASISKKTTPSGWVLPKQPSSYAPAGTWTNIDLDPTPLVRRTWTSLTILGYWVSDIISIQSWETGSTILVLGLSWREAIFAIVFGSSVMAVPMTLNGYTGAKCRVPFPVLARASFGYHFAKFPVIIRLVTCLFWHAITNFLAIAPATQVIRSIWPSYRNLPNHIPESVGITTQQMISYLVVWCVQFPIMLIPPHKMRWLFVVKVFATTATILGTVIWITVKAGGSGDIWDQQPTVSGAQKSWLIMSALNSCTASWSTVGVNIPDFTRYMANPRSSLTQGLWFPLVCSWVAIIGIVVTSASAVLYGEYLWNPISIIDKWEGPGGRAAAFFAGVSWCIAQICVNISATVISGANDMASLFPKYINIRRGAIILTILGGWVMVPWKILNSAGSLLTFMSSLGIFLAPIMGIQVGDFFLVKRGHIDVPALYEPHGRYRFTYGVNWRALVALLASVTPQLPGMINAVNLEIPIGGIKYLTNFNWYFGIVLCMAIHVGLSLLFPAHETLCSELIEGLGADEVSAGGSSVNEIESEEKGVKTSVKEA</sequence>
<dbReference type="InterPro" id="IPR045225">
    <property type="entry name" value="Uracil/uridine/allantoin_perm"/>
</dbReference>
<dbReference type="PANTHER" id="PTHR30618">
    <property type="entry name" value="NCS1 FAMILY PURINE/PYRIMIDINE TRANSPORTER"/>
    <property type="match status" value="1"/>
</dbReference>
<comment type="similarity">
    <text evidence="2">Belongs to the purine-cytosine permease (2.A.39) family.</text>
</comment>
<feature type="region of interest" description="Disordered" evidence="6">
    <location>
        <begin position="1"/>
        <end position="20"/>
    </location>
</feature>
<name>A0AAN7B3R2_9PEZI</name>
<protein>
    <submittedName>
        <fullName evidence="8">Uracil permease</fullName>
    </submittedName>
</protein>
<evidence type="ECO:0000256" key="6">
    <source>
        <dbReference type="SAM" id="MobiDB-lite"/>
    </source>
</evidence>
<evidence type="ECO:0000256" key="1">
    <source>
        <dbReference type="ARBA" id="ARBA00004141"/>
    </source>
</evidence>
<feature type="transmembrane region" description="Helical" evidence="7">
    <location>
        <begin position="194"/>
        <end position="210"/>
    </location>
</feature>
<organism evidence="8 9">
    <name type="scientific">Rhypophila decipiens</name>
    <dbReference type="NCBI Taxonomy" id="261697"/>
    <lineage>
        <taxon>Eukaryota</taxon>
        <taxon>Fungi</taxon>
        <taxon>Dikarya</taxon>
        <taxon>Ascomycota</taxon>
        <taxon>Pezizomycotina</taxon>
        <taxon>Sordariomycetes</taxon>
        <taxon>Sordariomycetidae</taxon>
        <taxon>Sordariales</taxon>
        <taxon>Naviculisporaceae</taxon>
        <taxon>Rhypophila</taxon>
    </lineage>
</organism>
<dbReference type="Proteomes" id="UP001301769">
    <property type="component" value="Unassembled WGS sequence"/>
</dbReference>
<dbReference type="NCBIfam" id="TIGR00800">
    <property type="entry name" value="ncs1"/>
    <property type="match status" value="1"/>
</dbReference>
<dbReference type="Pfam" id="PF02133">
    <property type="entry name" value="Transp_cyt_pur"/>
    <property type="match status" value="1"/>
</dbReference>
<evidence type="ECO:0000256" key="3">
    <source>
        <dbReference type="ARBA" id="ARBA00022692"/>
    </source>
</evidence>
<proteinExistence type="inferred from homology"/>
<feature type="compositionally biased region" description="Basic and acidic residues" evidence="6">
    <location>
        <begin position="548"/>
        <end position="559"/>
    </location>
</feature>
<gene>
    <name evidence="8" type="ORF">QBC37DRAFT_324332</name>
</gene>
<keyword evidence="9" id="KW-1185">Reference proteome</keyword>
<keyword evidence="5 7" id="KW-0472">Membrane</keyword>
<feature type="transmembrane region" description="Helical" evidence="7">
    <location>
        <begin position="97"/>
        <end position="117"/>
    </location>
</feature>
<dbReference type="PANTHER" id="PTHR30618:SF0">
    <property type="entry name" value="PURINE-URACIL PERMEASE NCS1"/>
    <property type="match status" value="1"/>
</dbReference>
<dbReference type="InterPro" id="IPR001248">
    <property type="entry name" value="Pur-cyt_permease"/>
</dbReference>
<feature type="transmembrane region" description="Helical" evidence="7">
    <location>
        <begin position="217"/>
        <end position="239"/>
    </location>
</feature>
<dbReference type="EMBL" id="MU858213">
    <property type="protein sequence ID" value="KAK4209184.1"/>
    <property type="molecule type" value="Genomic_DNA"/>
</dbReference>
<feature type="transmembrane region" description="Helical" evidence="7">
    <location>
        <begin position="410"/>
        <end position="435"/>
    </location>
</feature>
<dbReference type="CDD" id="cd11482">
    <property type="entry name" value="SLC-NCS1sbd_NRT1-like"/>
    <property type="match status" value="1"/>
</dbReference>
<feature type="transmembrane region" description="Helical" evidence="7">
    <location>
        <begin position="387"/>
        <end position="404"/>
    </location>
</feature>
<evidence type="ECO:0000256" key="2">
    <source>
        <dbReference type="ARBA" id="ARBA00008974"/>
    </source>
</evidence>
<accession>A0AAN7B3R2</accession>
<evidence type="ECO:0000313" key="9">
    <source>
        <dbReference type="Proteomes" id="UP001301769"/>
    </source>
</evidence>
<comment type="subcellular location">
    <subcellularLocation>
        <location evidence="1">Membrane</location>
        <topology evidence="1">Multi-pass membrane protein</topology>
    </subcellularLocation>
</comment>
<feature type="transmembrane region" description="Helical" evidence="7">
    <location>
        <begin position="456"/>
        <end position="478"/>
    </location>
</feature>
<feature type="transmembrane region" description="Helical" evidence="7">
    <location>
        <begin position="299"/>
        <end position="324"/>
    </location>
</feature>
<evidence type="ECO:0000256" key="4">
    <source>
        <dbReference type="ARBA" id="ARBA00022989"/>
    </source>
</evidence>
<keyword evidence="4 7" id="KW-1133">Transmembrane helix</keyword>
<feature type="transmembrane region" description="Helical" evidence="7">
    <location>
        <begin position="498"/>
        <end position="516"/>
    </location>
</feature>
<dbReference type="Gene3D" id="1.10.4160.10">
    <property type="entry name" value="Hydantoin permease"/>
    <property type="match status" value="1"/>
</dbReference>
<comment type="caution">
    <text evidence="8">The sequence shown here is derived from an EMBL/GenBank/DDBJ whole genome shotgun (WGS) entry which is preliminary data.</text>
</comment>
<evidence type="ECO:0000256" key="5">
    <source>
        <dbReference type="ARBA" id="ARBA00023136"/>
    </source>
</evidence>
<reference evidence="8" key="2">
    <citation type="submission" date="2023-05" db="EMBL/GenBank/DDBJ databases">
        <authorList>
            <consortium name="Lawrence Berkeley National Laboratory"/>
            <person name="Steindorff A."/>
            <person name="Hensen N."/>
            <person name="Bonometti L."/>
            <person name="Westerberg I."/>
            <person name="Brannstrom I.O."/>
            <person name="Guillou S."/>
            <person name="Cros-Aarteil S."/>
            <person name="Calhoun S."/>
            <person name="Haridas S."/>
            <person name="Kuo A."/>
            <person name="Mondo S."/>
            <person name="Pangilinan J."/>
            <person name="Riley R."/>
            <person name="Labutti K."/>
            <person name="Andreopoulos B."/>
            <person name="Lipzen A."/>
            <person name="Chen C."/>
            <person name="Yanf M."/>
            <person name="Daum C."/>
            <person name="Ng V."/>
            <person name="Clum A."/>
            <person name="Ohm R."/>
            <person name="Martin F."/>
            <person name="Silar P."/>
            <person name="Natvig D."/>
            <person name="Lalanne C."/>
            <person name="Gautier V."/>
            <person name="Ament-Velasquez S.L."/>
            <person name="Kruys A."/>
            <person name="Hutchinson M.I."/>
            <person name="Powell A.J."/>
            <person name="Barry K."/>
            <person name="Miller A.N."/>
            <person name="Grigoriev I.V."/>
            <person name="Debuchy R."/>
            <person name="Gladieux P."/>
            <person name="Thoren M.H."/>
            <person name="Johannesson H."/>
        </authorList>
    </citation>
    <scope>NUCLEOTIDE SEQUENCE</scope>
    <source>
        <strain evidence="8">PSN293</strain>
    </source>
</reference>
<evidence type="ECO:0000256" key="7">
    <source>
        <dbReference type="SAM" id="Phobius"/>
    </source>
</evidence>
<dbReference type="GO" id="GO:0005886">
    <property type="term" value="C:plasma membrane"/>
    <property type="evidence" value="ECO:0007669"/>
    <property type="project" value="TreeGrafter"/>
</dbReference>
<feature type="region of interest" description="Disordered" evidence="6">
    <location>
        <begin position="535"/>
        <end position="559"/>
    </location>
</feature>
<evidence type="ECO:0000313" key="8">
    <source>
        <dbReference type="EMBL" id="KAK4209184.1"/>
    </source>
</evidence>
<reference evidence="8" key="1">
    <citation type="journal article" date="2023" name="Mol. Phylogenet. Evol.">
        <title>Genome-scale phylogeny and comparative genomics of the fungal order Sordariales.</title>
        <authorList>
            <person name="Hensen N."/>
            <person name="Bonometti L."/>
            <person name="Westerberg I."/>
            <person name="Brannstrom I.O."/>
            <person name="Guillou S."/>
            <person name="Cros-Aarteil S."/>
            <person name="Calhoun S."/>
            <person name="Haridas S."/>
            <person name="Kuo A."/>
            <person name="Mondo S."/>
            <person name="Pangilinan J."/>
            <person name="Riley R."/>
            <person name="LaButti K."/>
            <person name="Andreopoulos B."/>
            <person name="Lipzen A."/>
            <person name="Chen C."/>
            <person name="Yan M."/>
            <person name="Daum C."/>
            <person name="Ng V."/>
            <person name="Clum A."/>
            <person name="Steindorff A."/>
            <person name="Ohm R.A."/>
            <person name="Martin F."/>
            <person name="Silar P."/>
            <person name="Natvig D.O."/>
            <person name="Lalanne C."/>
            <person name="Gautier V."/>
            <person name="Ament-Velasquez S.L."/>
            <person name="Kruys A."/>
            <person name="Hutchinson M.I."/>
            <person name="Powell A.J."/>
            <person name="Barry K."/>
            <person name="Miller A.N."/>
            <person name="Grigoriev I.V."/>
            <person name="Debuchy R."/>
            <person name="Gladieux P."/>
            <person name="Hiltunen Thoren M."/>
            <person name="Johannesson H."/>
        </authorList>
    </citation>
    <scope>NUCLEOTIDE SEQUENCE</scope>
    <source>
        <strain evidence="8">PSN293</strain>
    </source>
</reference>
<dbReference type="GO" id="GO:0015205">
    <property type="term" value="F:nucleobase transmembrane transporter activity"/>
    <property type="evidence" value="ECO:0007669"/>
    <property type="project" value="TreeGrafter"/>
</dbReference>
<dbReference type="AlphaFoldDB" id="A0AAN7B3R2"/>
<keyword evidence="3 7" id="KW-0812">Transmembrane</keyword>
<feature type="transmembrane region" description="Helical" evidence="7">
    <location>
        <begin position="344"/>
        <end position="367"/>
    </location>
</feature>
<dbReference type="InterPro" id="IPR012681">
    <property type="entry name" value="NCS1"/>
</dbReference>